<accession>A0AAD7H8U6</accession>
<evidence type="ECO:0000313" key="2">
    <source>
        <dbReference type="Proteomes" id="UP001215598"/>
    </source>
</evidence>
<protein>
    <submittedName>
        <fullName evidence="1">Uncharacterized protein</fullName>
    </submittedName>
</protein>
<gene>
    <name evidence="1" type="ORF">B0H16DRAFT_1742110</name>
</gene>
<comment type="caution">
    <text evidence="1">The sequence shown here is derived from an EMBL/GenBank/DDBJ whole genome shotgun (WGS) entry which is preliminary data.</text>
</comment>
<dbReference type="Proteomes" id="UP001215598">
    <property type="component" value="Unassembled WGS sequence"/>
</dbReference>
<dbReference type="AlphaFoldDB" id="A0AAD7H8U6"/>
<proteinExistence type="predicted"/>
<evidence type="ECO:0000313" key="1">
    <source>
        <dbReference type="EMBL" id="KAJ7715229.1"/>
    </source>
</evidence>
<organism evidence="1 2">
    <name type="scientific">Mycena metata</name>
    <dbReference type="NCBI Taxonomy" id="1033252"/>
    <lineage>
        <taxon>Eukaryota</taxon>
        <taxon>Fungi</taxon>
        <taxon>Dikarya</taxon>
        <taxon>Basidiomycota</taxon>
        <taxon>Agaricomycotina</taxon>
        <taxon>Agaricomycetes</taxon>
        <taxon>Agaricomycetidae</taxon>
        <taxon>Agaricales</taxon>
        <taxon>Marasmiineae</taxon>
        <taxon>Mycenaceae</taxon>
        <taxon>Mycena</taxon>
    </lineage>
</organism>
<sequence length="201" mass="21898">MWIGALAHGYNKAAVLTRELAKVLPELAGRVLRIYSDVLYKNRNYQGALDAASEGESLMAQGEKTPTIYTSKEYKALTLCVRAQSLAGLDRLAKAAGVITEALKLYQEELASPKHGTVFNTFPWVVRQLLPSFTILGPSDETLALTLQLVDMARALEAFVPGKFQIELQEVLEFHAKLSTVGRDSESMAAAQEAASVPNDS</sequence>
<dbReference type="EMBL" id="JARKIB010000312">
    <property type="protein sequence ID" value="KAJ7715229.1"/>
    <property type="molecule type" value="Genomic_DNA"/>
</dbReference>
<reference evidence="1" key="1">
    <citation type="submission" date="2023-03" db="EMBL/GenBank/DDBJ databases">
        <title>Massive genome expansion in bonnet fungi (Mycena s.s.) driven by repeated elements and novel gene families across ecological guilds.</title>
        <authorList>
            <consortium name="Lawrence Berkeley National Laboratory"/>
            <person name="Harder C.B."/>
            <person name="Miyauchi S."/>
            <person name="Viragh M."/>
            <person name="Kuo A."/>
            <person name="Thoen E."/>
            <person name="Andreopoulos B."/>
            <person name="Lu D."/>
            <person name="Skrede I."/>
            <person name="Drula E."/>
            <person name="Henrissat B."/>
            <person name="Morin E."/>
            <person name="Kohler A."/>
            <person name="Barry K."/>
            <person name="LaButti K."/>
            <person name="Morin E."/>
            <person name="Salamov A."/>
            <person name="Lipzen A."/>
            <person name="Mereny Z."/>
            <person name="Hegedus B."/>
            <person name="Baldrian P."/>
            <person name="Stursova M."/>
            <person name="Weitz H."/>
            <person name="Taylor A."/>
            <person name="Grigoriev I.V."/>
            <person name="Nagy L.G."/>
            <person name="Martin F."/>
            <person name="Kauserud H."/>
        </authorList>
    </citation>
    <scope>NUCLEOTIDE SEQUENCE</scope>
    <source>
        <strain evidence="1">CBHHK182m</strain>
    </source>
</reference>
<keyword evidence="2" id="KW-1185">Reference proteome</keyword>
<name>A0AAD7H8U6_9AGAR</name>